<dbReference type="EMBL" id="JAYWIO010000007">
    <property type="protein sequence ID" value="KAK7251083.1"/>
    <property type="molecule type" value="Genomic_DNA"/>
</dbReference>
<dbReference type="AlphaFoldDB" id="A0AAN9EE85"/>
<proteinExistence type="predicted"/>
<comment type="caution">
    <text evidence="1">The sequence shown here is derived from an EMBL/GenBank/DDBJ whole genome shotgun (WGS) entry which is preliminary data.</text>
</comment>
<organism evidence="1 2">
    <name type="scientific">Crotalaria pallida</name>
    <name type="common">Smooth rattlebox</name>
    <name type="synonym">Crotalaria striata</name>
    <dbReference type="NCBI Taxonomy" id="3830"/>
    <lineage>
        <taxon>Eukaryota</taxon>
        <taxon>Viridiplantae</taxon>
        <taxon>Streptophyta</taxon>
        <taxon>Embryophyta</taxon>
        <taxon>Tracheophyta</taxon>
        <taxon>Spermatophyta</taxon>
        <taxon>Magnoliopsida</taxon>
        <taxon>eudicotyledons</taxon>
        <taxon>Gunneridae</taxon>
        <taxon>Pentapetalae</taxon>
        <taxon>rosids</taxon>
        <taxon>fabids</taxon>
        <taxon>Fabales</taxon>
        <taxon>Fabaceae</taxon>
        <taxon>Papilionoideae</taxon>
        <taxon>50 kb inversion clade</taxon>
        <taxon>genistoids sensu lato</taxon>
        <taxon>core genistoids</taxon>
        <taxon>Crotalarieae</taxon>
        <taxon>Crotalaria</taxon>
    </lineage>
</organism>
<sequence>MRCLPSKTAHTTTIIGVGISIPVGQEAHPRQTTTKLHVLSKRVYFCKEVCQYRSIKSLSDFVNSHEVQIEIDQV</sequence>
<gene>
    <name evidence="1" type="ORF">RIF29_33970</name>
</gene>
<keyword evidence="2" id="KW-1185">Reference proteome</keyword>
<protein>
    <submittedName>
        <fullName evidence="1">Uncharacterized protein</fullName>
    </submittedName>
</protein>
<evidence type="ECO:0000313" key="1">
    <source>
        <dbReference type="EMBL" id="KAK7251083.1"/>
    </source>
</evidence>
<name>A0AAN9EE85_CROPI</name>
<dbReference type="Proteomes" id="UP001372338">
    <property type="component" value="Unassembled WGS sequence"/>
</dbReference>
<evidence type="ECO:0000313" key="2">
    <source>
        <dbReference type="Proteomes" id="UP001372338"/>
    </source>
</evidence>
<accession>A0AAN9EE85</accession>
<reference evidence="1 2" key="1">
    <citation type="submission" date="2024-01" db="EMBL/GenBank/DDBJ databases">
        <title>The genomes of 5 underutilized Papilionoideae crops provide insights into root nodulation and disease resistanc.</title>
        <authorList>
            <person name="Yuan L."/>
        </authorList>
    </citation>
    <scope>NUCLEOTIDE SEQUENCE [LARGE SCALE GENOMIC DNA]</scope>
    <source>
        <strain evidence="1">ZHUSHIDOU_FW_LH</strain>
        <tissue evidence="1">Leaf</tissue>
    </source>
</reference>